<dbReference type="GO" id="GO:0006508">
    <property type="term" value="P:proteolysis"/>
    <property type="evidence" value="ECO:0007669"/>
    <property type="project" value="UniProtKB-KW"/>
</dbReference>
<dbReference type="PANTHER" id="PTHR43343">
    <property type="entry name" value="PEPTIDASE S12"/>
    <property type="match status" value="1"/>
</dbReference>
<dbReference type="Proteomes" id="UP000030647">
    <property type="component" value="Unassembled WGS sequence"/>
</dbReference>
<keyword evidence="3" id="KW-0378">Hydrolase</keyword>
<reference evidence="6" key="1">
    <citation type="journal article" date="2013" name="Genome Announc.">
        <title>Whole-Genome Sequencing of Lactobacillus shenzhenensis Strain LY-73T.</title>
        <authorList>
            <person name="Lin Z."/>
            <person name="Liu Z."/>
            <person name="Yang R."/>
            <person name="Zou Y."/>
            <person name="Wan D."/>
            <person name="Chen J."/>
            <person name="Guo M."/>
            <person name="Zhao J."/>
            <person name="Fang C."/>
            <person name="Yang R."/>
            <person name="Liu F."/>
        </authorList>
    </citation>
    <scope>NUCLEOTIDE SEQUENCE [LARGE SCALE GENOMIC DNA]</scope>
    <source>
        <strain evidence="6">LY-73</strain>
    </source>
</reference>
<gene>
    <name evidence="5" type="primary">htrA</name>
    <name evidence="5" type="ORF">L248_2695</name>
</gene>
<dbReference type="HOGENOM" id="CLU_020120_0_2_9"/>
<organism evidence="5 6">
    <name type="scientific">Schleiferilactobacillus shenzhenensis LY-73</name>
    <dbReference type="NCBI Taxonomy" id="1231336"/>
    <lineage>
        <taxon>Bacteria</taxon>
        <taxon>Bacillati</taxon>
        <taxon>Bacillota</taxon>
        <taxon>Bacilli</taxon>
        <taxon>Lactobacillales</taxon>
        <taxon>Lactobacillaceae</taxon>
        <taxon>Schleiferilactobacillus</taxon>
    </lineage>
</organism>
<dbReference type="Gene3D" id="2.40.10.10">
    <property type="entry name" value="Trypsin-like serine proteases"/>
    <property type="match status" value="2"/>
</dbReference>
<dbReference type="InterPro" id="IPR043504">
    <property type="entry name" value="Peptidase_S1_PA_chymotrypsin"/>
</dbReference>
<dbReference type="AlphaFoldDB" id="U4TKB9"/>
<dbReference type="SUPFAM" id="SSF50494">
    <property type="entry name" value="Trypsin-like serine proteases"/>
    <property type="match status" value="1"/>
</dbReference>
<evidence type="ECO:0000256" key="2">
    <source>
        <dbReference type="ARBA" id="ARBA00022670"/>
    </source>
</evidence>
<dbReference type="InterPro" id="IPR009003">
    <property type="entry name" value="Peptidase_S1_PA"/>
</dbReference>
<proteinExistence type="inferred from homology"/>
<dbReference type="PANTHER" id="PTHR43343:SF3">
    <property type="entry name" value="PROTEASE DO-LIKE 8, CHLOROPLASTIC"/>
    <property type="match status" value="1"/>
</dbReference>
<dbReference type="InterPro" id="IPR051201">
    <property type="entry name" value="Chloro_Bact_Ser_Proteases"/>
</dbReference>
<evidence type="ECO:0000256" key="4">
    <source>
        <dbReference type="ARBA" id="ARBA00022825"/>
    </source>
</evidence>
<evidence type="ECO:0000256" key="3">
    <source>
        <dbReference type="ARBA" id="ARBA00022801"/>
    </source>
</evidence>
<evidence type="ECO:0000313" key="5">
    <source>
        <dbReference type="EMBL" id="ERL65296.1"/>
    </source>
</evidence>
<evidence type="ECO:0000256" key="1">
    <source>
        <dbReference type="ARBA" id="ARBA00010541"/>
    </source>
</evidence>
<dbReference type="InterPro" id="IPR001940">
    <property type="entry name" value="Peptidase_S1C"/>
</dbReference>
<evidence type="ECO:0000313" key="6">
    <source>
        <dbReference type="Proteomes" id="UP000030647"/>
    </source>
</evidence>
<keyword evidence="6" id="KW-1185">Reference proteome</keyword>
<dbReference type="GO" id="GO:0004252">
    <property type="term" value="F:serine-type endopeptidase activity"/>
    <property type="evidence" value="ECO:0007669"/>
    <property type="project" value="InterPro"/>
</dbReference>
<protein>
    <submittedName>
        <fullName evidence="5">HtrA</fullName>
    </submittedName>
</protein>
<name>U4TKB9_9LACO</name>
<comment type="similarity">
    <text evidence="1">Belongs to the peptidase S1C family.</text>
</comment>
<dbReference type="eggNOG" id="COG0265">
    <property type="taxonomic scope" value="Bacteria"/>
</dbReference>
<dbReference type="Pfam" id="PF13365">
    <property type="entry name" value="Trypsin_2"/>
    <property type="match status" value="1"/>
</dbReference>
<sequence length="319" mass="31560">MSKKNTVSTPKKSSKIVILALASALMGGGVGGGVVYAIGQSQQQSAATATTTATTTTSGTATNLSTTSAASGTATAAYKKVANAVVSVIATQESDSSSLYGSSYGGYGRGSSQYGDESSQSASSESEGSGVIFKKSNGKAYIVTNNHVVDGADKLQVLLNDGTKLTATLVGTSASKDIAVLSIDSSKVTTVASFANSSSVEAGESVLAIGSPLGSEYANTVTEGIVSAPSRTVTVSEDDNSQSTTTMKAIQTDAAINSGNSGGPLINLSGQIIGITSMKLSGQTSSGTSVDGMGFAIPSNVVVSTINSIMSGSSDSQAS</sequence>
<dbReference type="PRINTS" id="PR00834">
    <property type="entry name" value="PROTEASES2C"/>
</dbReference>
<keyword evidence="2" id="KW-0645">Protease</keyword>
<dbReference type="STRING" id="1231336.L248_2695"/>
<dbReference type="RefSeq" id="WP_022529282.1">
    <property type="nucleotide sequence ID" value="NZ_KI271587.1"/>
</dbReference>
<accession>U4TKB9</accession>
<keyword evidence="4" id="KW-0720">Serine protease</keyword>
<dbReference type="EMBL" id="KI271587">
    <property type="protein sequence ID" value="ERL65296.1"/>
    <property type="molecule type" value="Genomic_DNA"/>
</dbReference>